<proteinExistence type="predicted"/>
<feature type="transmembrane region" description="Helical" evidence="1">
    <location>
        <begin position="60"/>
        <end position="79"/>
    </location>
</feature>
<sequence>MWMEMLIRFTVGGSLIVLVSLVSKSKLPHLSGLLVLFPIVTVIGFFFIGRSASPRQLQNIALFSIVSFPTTLGFLISFYCFLNRYSYRSSILLSVLVWLIIALLVIIVNKYLLHIR</sequence>
<dbReference type="AlphaFoldDB" id="A0A1Y1S2E0"/>
<dbReference type="EMBL" id="MWQY01000002">
    <property type="protein sequence ID" value="ORC37964.1"/>
    <property type="molecule type" value="Genomic_DNA"/>
</dbReference>
<dbReference type="Proteomes" id="UP000192343">
    <property type="component" value="Unassembled WGS sequence"/>
</dbReference>
<keyword evidence="1" id="KW-0812">Transmembrane</keyword>
<keyword evidence="3" id="KW-1185">Reference proteome</keyword>
<accession>A0A1Y1S2E0</accession>
<feature type="transmembrane region" description="Helical" evidence="1">
    <location>
        <begin position="91"/>
        <end position="113"/>
    </location>
</feature>
<dbReference type="RefSeq" id="WP_083048141.1">
    <property type="nucleotide sequence ID" value="NZ_MWQY01000002.1"/>
</dbReference>
<evidence type="ECO:0000256" key="1">
    <source>
        <dbReference type="SAM" id="Phobius"/>
    </source>
</evidence>
<organism evidence="2 3">
    <name type="scientific">Marispirochaeta aestuarii</name>
    <dbReference type="NCBI Taxonomy" id="1963862"/>
    <lineage>
        <taxon>Bacteria</taxon>
        <taxon>Pseudomonadati</taxon>
        <taxon>Spirochaetota</taxon>
        <taxon>Spirochaetia</taxon>
        <taxon>Spirochaetales</taxon>
        <taxon>Spirochaetaceae</taxon>
        <taxon>Marispirochaeta</taxon>
    </lineage>
</organism>
<evidence type="ECO:0000313" key="3">
    <source>
        <dbReference type="Proteomes" id="UP000192343"/>
    </source>
</evidence>
<reference evidence="2 3" key="1">
    <citation type="submission" date="2017-03" db="EMBL/GenBank/DDBJ databases">
        <title>Draft Genome sequence of Marispirochaeta sp. strain JC444.</title>
        <authorList>
            <person name="Shivani Y."/>
            <person name="Subhash Y."/>
            <person name="Sasikala C."/>
            <person name="Ramana C."/>
        </authorList>
    </citation>
    <scope>NUCLEOTIDE SEQUENCE [LARGE SCALE GENOMIC DNA]</scope>
    <source>
        <strain evidence="2 3">JC444</strain>
    </source>
</reference>
<evidence type="ECO:0000313" key="2">
    <source>
        <dbReference type="EMBL" id="ORC37964.1"/>
    </source>
</evidence>
<gene>
    <name evidence="2" type="ORF">B4O97_02915</name>
</gene>
<protein>
    <recommendedName>
        <fullName evidence="4">DUF3147 domain-containing protein</fullName>
    </recommendedName>
</protein>
<dbReference type="STRING" id="1963862.B4O97_02915"/>
<evidence type="ECO:0008006" key="4">
    <source>
        <dbReference type="Google" id="ProtNLM"/>
    </source>
</evidence>
<keyword evidence="1" id="KW-0472">Membrane</keyword>
<feature type="transmembrane region" description="Helical" evidence="1">
    <location>
        <begin position="29"/>
        <end position="48"/>
    </location>
</feature>
<dbReference type="InterPro" id="IPR009707">
    <property type="entry name" value="GlpM/YdgC"/>
</dbReference>
<keyword evidence="1" id="KW-1133">Transmembrane helix</keyword>
<feature type="transmembrane region" description="Helical" evidence="1">
    <location>
        <begin position="5"/>
        <end position="23"/>
    </location>
</feature>
<name>A0A1Y1S2E0_9SPIO</name>
<dbReference type="OrthoDB" id="5457281at2"/>
<dbReference type="Pfam" id="PF06942">
    <property type="entry name" value="GlpM"/>
    <property type="match status" value="1"/>
</dbReference>
<comment type="caution">
    <text evidence="2">The sequence shown here is derived from an EMBL/GenBank/DDBJ whole genome shotgun (WGS) entry which is preliminary data.</text>
</comment>